<organism evidence="2 3">
    <name type="scientific">Clohesyomyces aquaticus</name>
    <dbReference type="NCBI Taxonomy" id="1231657"/>
    <lineage>
        <taxon>Eukaryota</taxon>
        <taxon>Fungi</taxon>
        <taxon>Dikarya</taxon>
        <taxon>Ascomycota</taxon>
        <taxon>Pezizomycotina</taxon>
        <taxon>Dothideomycetes</taxon>
        <taxon>Pleosporomycetidae</taxon>
        <taxon>Pleosporales</taxon>
        <taxon>Lindgomycetaceae</taxon>
        <taxon>Clohesyomyces</taxon>
    </lineage>
</organism>
<feature type="compositionally biased region" description="Low complexity" evidence="1">
    <location>
        <begin position="10"/>
        <end position="19"/>
    </location>
</feature>
<dbReference type="AlphaFoldDB" id="A0A1Y1YQE4"/>
<evidence type="ECO:0000256" key="1">
    <source>
        <dbReference type="SAM" id="MobiDB-lite"/>
    </source>
</evidence>
<evidence type="ECO:0000313" key="3">
    <source>
        <dbReference type="Proteomes" id="UP000193144"/>
    </source>
</evidence>
<dbReference type="EMBL" id="MCFA01000186">
    <property type="protein sequence ID" value="ORY00240.1"/>
    <property type="molecule type" value="Genomic_DNA"/>
</dbReference>
<feature type="compositionally biased region" description="Polar residues" evidence="1">
    <location>
        <begin position="99"/>
        <end position="121"/>
    </location>
</feature>
<feature type="compositionally biased region" description="Pro residues" evidence="1">
    <location>
        <begin position="198"/>
        <end position="211"/>
    </location>
</feature>
<sequence>MAQPPYRVPNTTQNQTQGETGEEASRWQSDTWAQAHSPPDYILPAGQYQYPYDRQPQNPPPASASNIPNTLFGTAQSYPGPQTKEPWGWKNVRPFGNPPLQTSPDKGHNSDGNNPKASSKGNFAGPSQELDHALAKSPWSGHRLPNPMAEPYYPQTPALQHPQSAVTDTPGDVNDISVGAGNQFPFQPQTASILKPFLRPPPGLSPRPKYPPHLTYPRSTPHSVFLQDAEAPAPTTDLFGKSFLWTNITTEETYVRTLWQRKKEKDFIREETQK</sequence>
<feature type="region of interest" description="Disordered" evidence="1">
    <location>
        <begin position="1"/>
        <end position="218"/>
    </location>
</feature>
<comment type="caution">
    <text evidence="2">The sequence shown here is derived from an EMBL/GenBank/DDBJ whole genome shotgun (WGS) entry which is preliminary data.</text>
</comment>
<evidence type="ECO:0000313" key="2">
    <source>
        <dbReference type="EMBL" id="ORY00240.1"/>
    </source>
</evidence>
<keyword evidence="3" id="KW-1185">Reference proteome</keyword>
<accession>A0A1Y1YQE4</accession>
<dbReference type="Proteomes" id="UP000193144">
    <property type="component" value="Unassembled WGS sequence"/>
</dbReference>
<gene>
    <name evidence="2" type="ORF">BCR34DRAFT_115657</name>
</gene>
<reference evidence="2 3" key="1">
    <citation type="submission" date="2016-07" db="EMBL/GenBank/DDBJ databases">
        <title>Pervasive Adenine N6-methylation of Active Genes in Fungi.</title>
        <authorList>
            <consortium name="DOE Joint Genome Institute"/>
            <person name="Mondo S.J."/>
            <person name="Dannebaum R.O."/>
            <person name="Kuo R.C."/>
            <person name="Labutti K."/>
            <person name="Haridas S."/>
            <person name="Kuo A."/>
            <person name="Salamov A."/>
            <person name="Ahrendt S.R."/>
            <person name="Lipzen A."/>
            <person name="Sullivan W."/>
            <person name="Andreopoulos W.B."/>
            <person name="Clum A."/>
            <person name="Lindquist E."/>
            <person name="Daum C."/>
            <person name="Ramamoorthy G.K."/>
            <person name="Gryganskyi A."/>
            <person name="Culley D."/>
            <person name="Magnuson J.K."/>
            <person name="James T.Y."/>
            <person name="O'Malley M.A."/>
            <person name="Stajich J.E."/>
            <person name="Spatafora J.W."/>
            <person name="Visel A."/>
            <person name="Grigoriev I.V."/>
        </authorList>
    </citation>
    <scope>NUCLEOTIDE SEQUENCE [LARGE SCALE GENOMIC DNA]</scope>
    <source>
        <strain evidence="2 3">CBS 115471</strain>
    </source>
</reference>
<proteinExistence type="predicted"/>
<name>A0A1Y1YQE4_9PLEO</name>
<feature type="compositionally biased region" description="Polar residues" evidence="1">
    <location>
        <begin position="157"/>
        <end position="167"/>
    </location>
</feature>
<protein>
    <submittedName>
        <fullName evidence="2">Uncharacterized protein</fullName>
    </submittedName>
</protein>
<feature type="compositionally biased region" description="Polar residues" evidence="1">
    <location>
        <begin position="67"/>
        <end position="80"/>
    </location>
</feature>